<accession>A0A2J0QA45</accession>
<dbReference type="Proteomes" id="UP000228496">
    <property type="component" value="Unassembled WGS sequence"/>
</dbReference>
<evidence type="ECO:0008006" key="3">
    <source>
        <dbReference type="Google" id="ProtNLM"/>
    </source>
</evidence>
<dbReference type="EMBL" id="PCXQ01000004">
    <property type="protein sequence ID" value="PJE50978.1"/>
    <property type="molecule type" value="Genomic_DNA"/>
</dbReference>
<evidence type="ECO:0000313" key="2">
    <source>
        <dbReference type="Proteomes" id="UP000228496"/>
    </source>
</evidence>
<comment type="caution">
    <text evidence="1">The sequence shown here is derived from an EMBL/GenBank/DDBJ whole genome shotgun (WGS) entry which is preliminary data.</text>
</comment>
<sequence>MVPFVERLEKEHGIKVEKYEVWHNEENAKKMAEYADGVCAGVPFFFNTETKQAICGAAPYEALVEWAGINNE</sequence>
<name>A0A2J0QA45_9BACT</name>
<evidence type="ECO:0000313" key="1">
    <source>
        <dbReference type="EMBL" id="PJE50978.1"/>
    </source>
</evidence>
<proteinExistence type="predicted"/>
<organism evidence="1 2">
    <name type="scientific">Candidatus Yanofskybacteria bacterium CG10_big_fil_rev_8_21_14_0_10_36_16</name>
    <dbReference type="NCBI Taxonomy" id="1975096"/>
    <lineage>
        <taxon>Bacteria</taxon>
        <taxon>Candidatus Yanofskyibacteriota</taxon>
    </lineage>
</organism>
<protein>
    <recommendedName>
        <fullName evidence="3">Thioredoxin-like fold domain-containing protein</fullName>
    </recommendedName>
</protein>
<gene>
    <name evidence="1" type="ORF">COV29_01720</name>
</gene>
<reference evidence="1 2" key="1">
    <citation type="submission" date="2017-09" db="EMBL/GenBank/DDBJ databases">
        <title>Depth-based differentiation of microbial function through sediment-hosted aquifers and enrichment of novel symbionts in the deep terrestrial subsurface.</title>
        <authorList>
            <person name="Probst A.J."/>
            <person name="Ladd B."/>
            <person name="Jarett J.K."/>
            <person name="Geller-Mcgrath D.E."/>
            <person name="Sieber C.M."/>
            <person name="Emerson J.B."/>
            <person name="Anantharaman K."/>
            <person name="Thomas B.C."/>
            <person name="Malmstrom R."/>
            <person name="Stieglmeier M."/>
            <person name="Klingl A."/>
            <person name="Woyke T."/>
            <person name="Ryan C.M."/>
            <person name="Banfield J.F."/>
        </authorList>
    </citation>
    <scope>NUCLEOTIDE SEQUENCE [LARGE SCALE GENOMIC DNA]</scope>
    <source>
        <strain evidence="1">CG10_big_fil_rev_8_21_14_0_10_36_16</strain>
    </source>
</reference>
<dbReference type="AlphaFoldDB" id="A0A2J0QA45"/>